<accession>A0ACC0C577</accession>
<proteinExistence type="predicted"/>
<gene>
    <name evidence="1" type="ORF">M9H77_01276</name>
</gene>
<name>A0ACC0C577_CATRO</name>
<evidence type="ECO:0000313" key="1">
    <source>
        <dbReference type="EMBL" id="KAI5680049.1"/>
    </source>
</evidence>
<dbReference type="Proteomes" id="UP001060085">
    <property type="component" value="Linkage Group LG01"/>
</dbReference>
<sequence>MPPNPRVAKAFRAMKDIGITEDKVKPVLKNLLKLYQKNWELIEEENYRVLADAIFDNEEAQATEEKKKFENTELPGQRGHDSEEEAQEQEEPERPLKRLRLKYQDGQTSQARDNSSSRLVGTSLVIPKDEPVELPEVPIGNMSQSKVSTGHPNNGDMRTEPQNLSRQSLDRNKGKQPVSPKGLMIQEKSYPVEPISARHKSQLNVQSRTEPDVPQPMHLRNKGKETSSPQITSGRKNMDSERASLAVRIQEPIPERGMMSLSKNNNTGNQALIKSKEERVADDVHQFEAPLAVIHPETLNAERSSKGNSSLMEHDCEEPLTLKSTAGQHTNNGAPASSSGFESNNDLVPKVPEQSSQLQIASSSSGEVNISFTFKVGPPGPTFHVPHLDDIIKTVEDRCLMSDKLLPANFSVMKLMKEMCQCFVELGSNSCNVSKETREVPFVAPSVAEDATFNTVNELLPTESEAEACLPQVVHFEPPCNDVNENEEPDKNFTQSNGVHEDSQQNGLDDSNSNSLVLVPENQVTPDVIRSLHDVFDISKGQERVTISLVNGINGVYPPSFHYIPQNAVFQNAYMNFSLARIGDDNCCLTCSGDCFSLSTPCACAHETGGEFAYTSEGLVKKELLEECISMNRDPEKHCQFFCKECPLERSKNEDITEPCKGHLVRKFIKECWSKCGCNKQCGNRVVQRGITRSLQVFMTEKKGWGLRTLEDLPKGAFVCEYVGEILTNSELFDRVSKSPKGEEHSYPVLLDADWVTEGVLKDEEALCLDATYYGNVARFINHRCSDSNLVEIPVEIETPDHHYYHLAFFTTRKIKAMEELTWDYGIDFDDIDHPVKAFSCQCGSRYCRNIKRTSRSRSSRR</sequence>
<reference evidence="2" key="1">
    <citation type="journal article" date="2023" name="Nat. Plants">
        <title>Single-cell RNA sequencing provides a high-resolution roadmap for understanding the multicellular compartmentation of specialized metabolism.</title>
        <authorList>
            <person name="Sun S."/>
            <person name="Shen X."/>
            <person name="Li Y."/>
            <person name="Li Y."/>
            <person name="Wang S."/>
            <person name="Li R."/>
            <person name="Zhang H."/>
            <person name="Shen G."/>
            <person name="Guo B."/>
            <person name="Wei J."/>
            <person name="Xu J."/>
            <person name="St-Pierre B."/>
            <person name="Chen S."/>
            <person name="Sun C."/>
        </authorList>
    </citation>
    <scope>NUCLEOTIDE SEQUENCE [LARGE SCALE GENOMIC DNA]</scope>
</reference>
<keyword evidence="2" id="KW-1185">Reference proteome</keyword>
<organism evidence="1 2">
    <name type="scientific">Catharanthus roseus</name>
    <name type="common">Madagascar periwinkle</name>
    <name type="synonym">Vinca rosea</name>
    <dbReference type="NCBI Taxonomy" id="4058"/>
    <lineage>
        <taxon>Eukaryota</taxon>
        <taxon>Viridiplantae</taxon>
        <taxon>Streptophyta</taxon>
        <taxon>Embryophyta</taxon>
        <taxon>Tracheophyta</taxon>
        <taxon>Spermatophyta</taxon>
        <taxon>Magnoliopsida</taxon>
        <taxon>eudicotyledons</taxon>
        <taxon>Gunneridae</taxon>
        <taxon>Pentapetalae</taxon>
        <taxon>asterids</taxon>
        <taxon>lamiids</taxon>
        <taxon>Gentianales</taxon>
        <taxon>Apocynaceae</taxon>
        <taxon>Rauvolfioideae</taxon>
        <taxon>Vinceae</taxon>
        <taxon>Catharanthinae</taxon>
        <taxon>Catharanthus</taxon>
    </lineage>
</organism>
<dbReference type="EMBL" id="CM044701">
    <property type="protein sequence ID" value="KAI5680049.1"/>
    <property type="molecule type" value="Genomic_DNA"/>
</dbReference>
<protein>
    <submittedName>
        <fullName evidence="1">Uncharacterized protein</fullName>
    </submittedName>
</protein>
<evidence type="ECO:0000313" key="2">
    <source>
        <dbReference type="Proteomes" id="UP001060085"/>
    </source>
</evidence>
<comment type="caution">
    <text evidence="1">The sequence shown here is derived from an EMBL/GenBank/DDBJ whole genome shotgun (WGS) entry which is preliminary data.</text>
</comment>